<keyword evidence="3" id="KW-0072">Autophagy</keyword>
<evidence type="ECO:0000313" key="6">
    <source>
        <dbReference type="RefSeq" id="XP_022239659.1"/>
    </source>
</evidence>
<dbReference type="Proteomes" id="UP000694941">
    <property type="component" value="Unplaced"/>
</dbReference>
<name>A0ABM1S7Q4_LIMPO</name>
<evidence type="ECO:0000256" key="4">
    <source>
        <dbReference type="ARBA" id="ARBA00025740"/>
    </source>
</evidence>
<dbReference type="InterPro" id="IPR015943">
    <property type="entry name" value="WD40/YVTN_repeat-like_dom_sf"/>
</dbReference>
<dbReference type="Pfam" id="PF21032">
    <property type="entry name" value="PROPPIN"/>
    <property type="match status" value="1"/>
</dbReference>
<dbReference type="PANTHER" id="PTHR11227">
    <property type="entry name" value="WD-REPEAT PROTEIN INTERACTING WITH PHOSPHOINOSIDES WIPI -RELATED"/>
    <property type="match status" value="1"/>
</dbReference>
<proteinExistence type="inferred from homology"/>
<reference evidence="6" key="1">
    <citation type="submission" date="2025-08" db="UniProtKB">
        <authorList>
            <consortium name="RefSeq"/>
        </authorList>
    </citation>
    <scope>IDENTIFICATION</scope>
    <source>
        <tissue evidence="6">Muscle</tissue>
    </source>
</reference>
<evidence type="ECO:0000256" key="2">
    <source>
        <dbReference type="ARBA" id="ARBA00022737"/>
    </source>
</evidence>
<keyword evidence="2" id="KW-0677">Repeat</keyword>
<comment type="similarity">
    <text evidence="4">Belongs to the WD repeat PROPPIN family.</text>
</comment>
<protein>
    <submittedName>
        <fullName evidence="6">WD repeat domain phosphoinositide-interacting protein 2-like</fullName>
    </submittedName>
</protein>
<keyword evidence="1" id="KW-0853">WD repeat</keyword>
<dbReference type="SMART" id="SM00320">
    <property type="entry name" value="WD40"/>
    <property type="match status" value="3"/>
</dbReference>
<keyword evidence="5" id="KW-1185">Reference proteome</keyword>
<dbReference type="InterPro" id="IPR001680">
    <property type="entry name" value="WD40_rpt"/>
</dbReference>
<dbReference type="InterPro" id="IPR036322">
    <property type="entry name" value="WD40_repeat_dom_sf"/>
</dbReference>
<evidence type="ECO:0000313" key="5">
    <source>
        <dbReference type="Proteomes" id="UP000694941"/>
    </source>
</evidence>
<sequence length="395" mass="43707">MQNLASNLNYLTEGFKTGISSLMNLAGEGGDPNSGVFFVNFNQDCTSLAVGTKTGYKLFSLNYVDKFEKIYENDSEDICIVERLFSSSLVAIVSLSSPRKLKVCHFKKGTEICNYSYSNTILAVKLNRARLVVCLEESLYIHNIRDMKVLHTIRDTPPNPHGICTLSASNDNCYLAFPGSNTIGEVQIFDADNLQAKIMIQAHDSPLAAMTFNPSGTKIATASEKGTVIRVFNVADGEKLYEFRRGVKRCVSIYSLSFSSDSTFLCASSNTETVHVFKLDDPREVRYVEEPQGWMEYVGKALMQSASYLPTQVTDMFNQGRSFATVHLPFSGLKNVCALALIQKIPRVLVASADGYLYIYNLEPGEGGNCALVKQHRCVVSNITLIIKTFRAGPY</sequence>
<dbReference type="GeneID" id="106457884"/>
<gene>
    <name evidence="6" type="primary">LOC106457884</name>
</gene>
<dbReference type="SUPFAM" id="SSF50978">
    <property type="entry name" value="WD40 repeat-like"/>
    <property type="match status" value="1"/>
</dbReference>
<accession>A0ABM1S7Q4</accession>
<organism evidence="5 6">
    <name type="scientific">Limulus polyphemus</name>
    <name type="common">Atlantic horseshoe crab</name>
    <dbReference type="NCBI Taxonomy" id="6850"/>
    <lineage>
        <taxon>Eukaryota</taxon>
        <taxon>Metazoa</taxon>
        <taxon>Ecdysozoa</taxon>
        <taxon>Arthropoda</taxon>
        <taxon>Chelicerata</taxon>
        <taxon>Merostomata</taxon>
        <taxon>Xiphosura</taxon>
        <taxon>Limulidae</taxon>
        <taxon>Limulus</taxon>
    </lineage>
</organism>
<evidence type="ECO:0000256" key="1">
    <source>
        <dbReference type="ARBA" id="ARBA00022574"/>
    </source>
</evidence>
<dbReference type="Gene3D" id="2.130.10.10">
    <property type="entry name" value="YVTN repeat-like/Quinoprotein amine dehydrogenase"/>
    <property type="match status" value="1"/>
</dbReference>
<dbReference type="RefSeq" id="XP_022239659.1">
    <property type="nucleotide sequence ID" value="XM_022383951.1"/>
</dbReference>
<dbReference type="InterPro" id="IPR048720">
    <property type="entry name" value="PROPPIN"/>
</dbReference>
<evidence type="ECO:0000256" key="3">
    <source>
        <dbReference type="ARBA" id="ARBA00023006"/>
    </source>
</evidence>